<evidence type="ECO:0000313" key="2">
    <source>
        <dbReference type="Proteomes" id="UP000199063"/>
    </source>
</evidence>
<name>A0A1H0CV07_9ACTN</name>
<keyword evidence="2" id="KW-1185">Reference proteome</keyword>
<dbReference type="STRING" id="1196353.SAMN05444921_13141"/>
<gene>
    <name evidence="1" type="ORF">SAMN05444921_13141</name>
</gene>
<protein>
    <submittedName>
        <fullName evidence="1">Uncharacterized protein</fullName>
    </submittedName>
</protein>
<dbReference type="GeneID" id="40833942"/>
<sequence>MDAIVTTGEPGNMLHVANAYEDGQGRIVPEDPTVGREGFQLSWNCAYVLAAVPACRRLGRRAGRRRH</sequence>
<evidence type="ECO:0000313" key="1">
    <source>
        <dbReference type="EMBL" id="SDN61743.1"/>
    </source>
</evidence>
<dbReference type="RefSeq" id="WP_093661776.1">
    <property type="nucleotide sequence ID" value="NZ_FNHI01000031.1"/>
</dbReference>
<accession>A0A1H0CV07</accession>
<organism evidence="1 2">
    <name type="scientific">Streptomyces wuyuanensis</name>
    <dbReference type="NCBI Taxonomy" id="1196353"/>
    <lineage>
        <taxon>Bacteria</taxon>
        <taxon>Bacillati</taxon>
        <taxon>Actinomycetota</taxon>
        <taxon>Actinomycetes</taxon>
        <taxon>Kitasatosporales</taxon>
        <taxon>Streptomycetaceae</taxon>
        <taxon>Streptomyces</taxon>
    </lineage>
</organism>
<dbReference type="Proteomes" id="UP000199063">
    <property type="component" value="Unassembled WGS sequence"/>
</dbReference>
<dbReference type="AlphaFoldDB" id="A0A1H0CV07"/>
<reference evidence="2" key="1">
    <citation type="submission" date="2016-10" db="EMBL/GenBank/DDBJ databases">
        <authorList>
            <person name="Varghese N."/>
            <person name="Submissions S."/>
        </authorList>
    </citation>
    <scope>NUCLEOTIDE SEQUENCE [LARGE SCALE GENOMIC DNA]</scope>
    <source>
        <strain evidence="2">CGMCC 4.7042</strain>
    </source>
</reference>
<dbReference type="EMBL" id="FNHI01000031">
    <property type="protein sequence ID" value="SDN61743.1"/>
    <property type="molecule type" value="Genomic_DNA"/>
</dbReference>
<proteinExistence type="predicted"/>